<name>A0ABW2PZ30_9BACL</name>
<dbReference type="Proteomes" id="UP001596505">
    <property type="component" value="Unassembled WGS sequence"/>
</dbReference>
<protein>
    <submittedName>
        <fullName evidence="3">Small acid-soluble spore protein K</fullName>
    </submittedName>
</protein>
<dbReference type="Pfam" id="PF08176">
    <property type="entry name" value="SspK"/>
    <property type="match status" value="1"/>
</dbReference>
<evidence type="ECO:0000313" key="4">
    <source>
        <dbReference type="Proteomes" id="UP001596505"/>
    </source>
</evidence>
<keyword evidence="4" id="KW-1185">Reference proteome</keyword>
<evidence type="ECO:0000256" key="2">
    <source>
        <dbReference type="SAM" id="MobiDB-lite"/>
    </source>
</evidence>
<keyword evidence="1" id="KW-0749">Sporulation</keyword>
<organism evidence="3 4">
    <name type="scientific">Scopulibacillus cellulosilyticus</name>
    <dbReference type="NCBI Taxonomy" id="2665665"/>
    <lineage>
        <taxon>Bacteria</taxon>
        <taxon>Bacillati</taxon>
        <taxon>Bacillota</taxon>
        <taxon>Bacilli</taxon>
        <taxon>Bacillales</taxon>
        <taxon>Sporolactobacillaceae</taxon>
        <taxon>Scopulibacillus</taxon>
    </lineage>
</organism>
<dbReference type="InterPro" id="IPR012611">
    <property type="entry name" value="SASP_SspK"/>
</dbReference>
<accession>A0ABW2PZ30</accession>
<evidence type="ECO:0000256" key="1">
    <source>
        <dbReference type="ARBA" id="ARBA00022969"/>
    </source>
</evidence>
<dbReference type="RefSeq" id="WP_380968145.1">
    <property type="nucleotide sequence ID" value="NZ_JBHTCO010000033.1"/>
</dbReference>
<gene>
    <name evidence="3" type="primary">sspK</name>
    <name evidence="3" type="ORF">ACFQRG_16780</name>
</gene>
<proteinExistence type="predicted"/>
<sequence>MVDRDVKQYSVQNENSILPRAKAEFSSKRANGTTSDHPGERMYLSNQLRINHDHDD</sequence>
<reference evidence="4" key="1">
    <citation type="journal article" date="2019" name="Int. J. Syst. Evol. Microbiol.">
        <title>The Global Catalogue of Microorganisms (GCM) 10K type strain sequencing project: providing services to taxonomists for standard genome sequencing and annotation.</title>
        <authorList>
            <consortium name="The Broad Institute Genomics Platform"/>
            <consortium name="The Broad Institute Genome Sequencing Center for Infectious Disease"/>
            <person name="Wu L."/>
            <person name="Ma J."/>
        </authorList>
    </citation>
    <scope>NUCLEOTIDE SEQUENCE [LARGE SCALE GENOMIC DNA]</scope>
    <source>
        <strain evidence="4">CGMCC 1.16305</strain>
    </source>
</reference>
<comment type="caution">
    <text evidence="3">The sequence shown here is derived from an EMBL/GenBank/DDBJ whole genome shotgun (WGS) entry which is preliminary data.</text>
</comment>
<evidence type="ECO:0000313" key="3">
    <source>
        <dbReference type="EMBL" id="MFC7394592.1"/>
    </source>
</evidence>
<dbReference type="EMBL" id="JBHTCO010000033">
    <property type="protein sequence ID" value="MFC7394592.1"/>
    <property type="molecule type" value="Genomic_DNA"/>
</dbReference>
<feature type="region of interest" description="Disordered" evidence="2">
    <location>
        <begin position="20"/>
        <end position="56"/>
    </location>
</feature>